<evidence type="ECO:0000313" key="1">
    <source>
        <dbReference type="EMBL" id="GAJ04574.1"/>
    </source>
</evidence>
<organism evidence="1">
    <name type="scientific">marine sediment metagenome</name>
    <dbReference type="NCBI Taxonomy" id="412755"/>
    <lineage>
        <taxon>unclassified sequences</taxon>
        <taxon>metagenomes</taxon>
        <taxon>ecological metagenomes</taxon>
    </lineage>
</organism>
<feature type="non-terminal residue" evidence="1">
    <location>
        <position position="89"/>
    </location>
</feature>
<protein>
    <submittedName>
        <fullName evidence="1">Uncharacterized protein</fullName>
    </submittedName>
</protein>
<dbReference type="EMBL" id="BARW01028990">
    <property type="protein sequence ID" value="GAJ04574.1"/>
    <property type="molecule type" value="Genomic_DNA"/>
</dbReference>
<comment type="caution">
    <text evidence="1">The sequence shown here is derived from an EMBL/GenBank/DDBJ whole genome shotgun (WGS) entry which is preliminary data.</text>
</comment>
<sequence length="89" mass="10087">MGIVENVRLMSKKEEKKEIKVKDLVRYSGFKMWTDVSLFLQQLGKSIDDVESVVSDVNTGFSILLDTGRRVVGALNRSGIDAAMEYHHR</sequence>
<dbReference type="AlphaFoldDB" id="X1TH38"/>
<reference evidence="1" key="1">
    <citation type="journal article" date="2014" name="Front. Microbiol.">
        <title>High frequency of phylogenetically diverse reductive dehalogenase-homologous genes in deep subseafloor sedimentary metagenomes.</title>
        <authorList>
            <person name="Kawai M."/>
            <person name="Futagami T."/>
            <person name="Toyoda A."/>
            <person name="Takaki Y."/>
            <person name="Nishi S."/>
            <person name="Hori S."/>
            <person name="Arai W."/>
            <person name="Tsubouchi T."/>
            <person name="Morono Y."/>
            <person name="Uchiyama I."/>
            <person name="Ito T."/>
            <person name="Fujiyama A."/>
            <person name="Inagaki F."/>
            <person name="Takami H."/>
        </authorList>
    </citation>
    <scope>NUCLEOTIDE SEQUENCE</scope>
    <source>
        <strain evidence="1">Expedition CK06-06</strain>
    </source>
</reference>
<proteinExistence type="predicted"/>
<accession>X1TH38</accession>
<name>X1TH38_9ZZZZ</name>
<gene>
    <name evidence="1" type="ORF">S12H4_46679</name>
</gene>